<organism evidence="1">
    <name type="scientific">human gut metagenome</name>
    <dbReference type="NCBI Taxonomy" id="408170"/>
    <lineage>
        <taxon>unclassified sequences</taxon>
        <taxon>metagenomes</taxon>
        <taxon>organismal metagenomes</taxon>
    </lineage>
</organism>
<dbReference type="AlphaFoldDB" id="K1RWM1"/>
<protein>
    <submittedName>
        <fullName evidence="1">Plasmid recombination enzyme</fullName>
    </submittedName>
</protein>
<dbReference type="Pfam" id="PF01076">
    <property type="entry name" value="Mob_Pre"/>
    <property type="match status" value="1"/>
</dbReference>
<name>K1RWM1_9ZZZZ</name>
<gene>
    <name evidence="1" type="ORF">OBE_16604</name>
</gene>
<dbReference type="GO" id="GO:0003677">
    <property type="term" value="F:DNA binding"/>
    <property type="evidence" value="ECO:0007669"/>
    <property type="project" value="InterPro"/>
</dbReference>
<comment type="caution">
    <text evidence="1">The sequence shown here is derived from an EMBL/GenBank/DDBJ whole genome shotgun (WGS) entry which is preliminary data.</text>
</comment>
<accession>K1RWM1</accession>
<feature type="non-terminal residue" evidence="1">
    <location>
        <position position="43"/>
    </location>
</feature>
<dbReference type="EMBL" id="AJWZ01011248">
    <property type="protein sequence ID" value="EKC45905.1"/>
    <property type="molecule type" value="Genomic_DNA"/>
</dbReference>
<proteinExistence type="predicted"/>
<evidence type="ECO:0000313" key="1">
    <source>
        <dbReference type="EMBL" id="EKC45905.1"/>
    </source>
</evidence>
<reference evidence="1" key="1">
    <citation type="journal article" date="2013" name="Environ. Microbiol.">
        <title>Microbiota from the distal guts of lean and obese adolescents exhibit partial functional redundancy besides clear differences in community structure.</title>
        <authorList>
            <person name="Ferrer M."/>
            <person name="Ruiz A."/>
            <person name="Lanza F."/>
            <person name="Haange S.B."/>
            <person name="Oberbach A."/>
            <person name="Till H."/>
            <person name="Bargiela R."/>
            <person name="Campoy C."/>
            <person name="Segura M.T."/>
            <person name="Richter M."/>
            <person name="von Bergen M."/>
            <person name="Seifert J."/>
            <person name="Suarez A."/>
        </authorList>
    </citation>
    <scope>NUCLEOTIDE SEQUENCE</scope>
</reference>
<dbReference type="CDD" id="cd17242">
    <property type="entry name" value="MobM_relaxase"/>
    <property type="match status" value="1"/>
</dbReference>
<dbReference type="GO" id="GO:0006310">
    <property type="term" value="P:DNA recombination"/>
    <property type="evidence" value="ECO:0007669"/>
    <property type="project" value="InterPro"/>
</dbReference>
<dbReference type="InterPro" id="IPR001668">
    <property type="entry name" value="Mob_Pre"/>
</dbReference>
<dbReference type="Gene3D" id="3.30.930.30">
    <property type="match status" value="1"/>
</dbReference>
<sequence length="43" mass="4893">MALDFISERVGEQNILSAVVHMDERTPHMHLCFVPITPDNKLS</sequence>